<dbReference type="Pfam" id="PF00583">
    <property type="entry name" value="Acetyltransf_1"/>
    <property type="match status" value="1"/>
</dbReference>
<dbReference type="GO" id="GO:0016747">
    <property type="term" value="F:acyltransferase activity, transferring groups other than amino-acyl groups"/>
    <property type="evidence" value="ECO:0007669"/>
    <property type="project" value="InterPro"/>
</dbReference>
<accession>A0A919PNY2</accession>
<dbReference type="RefSeq" id="WP_203847456.1">
    <property type="nucleotide sequence ID" value="NZ_BAAAVW010000011.1"/>
</dbReference>
<dbReference type="EMBL" id="BONQ01000055">
    <property type="protein sequence ID" value="GIG45653.1"/>
    <property type="molecule type" value="Genomic_DNA"/>
</dbReference>
<name>A0A919PNY2_9ACTN</name>
<evidence type="ECO:0000313" key="4">
    <source>
        <dbReference type="EMBL" id="GIG45653.1"/>
    </source>
</evidence>
<dbReference type="Gene3D" id="3.40.630.30">
    <property type="match status" value="1"/>
</dbReference>
<dbReference type="InterPro" id="IPR000182">
    <property type="entry name" value="GNAT_dom"/>
</dbReference>
<proteinExistence type="predicted"/>
<dbReference type="SUPFAM" id="SSF55729">
    <property type="entry name" value="Acyl-CoA N-acyltransferases (Nat)"/>
    <property type="match status" value="1"/>
</dbReference>
<evidence type="ECO:0000259" key="3">
    <source>
        <dbReference type="PROSITE" id="PS51186"/>
    </source>
</evidence>
<dbReference type="InterPro" id="IPR050832">
    <property type="entry name" value="Bact_Acetyltransf"/>
</dbReference>
<evidence type="ECO:0000313" key="5">
    <source>
        <dbReference type="Proteomes" id="UP000660611"/>
    </source>
</evidence>
<protein>
    <recommendedName>
        <fullName evidence="3">N-acetyltransferase domain-containing protein</fullName>
    </recommendedName>
</protein>
<dbReference type="InterPro" id="IPR016181">
    <property type="entry name" value="Acyl_CoA_acyltransferase"/>
</dbReference>
<evidence type="ECO:0000256" key="2">
    <source>
        <dbReference type="ARBA" id="ARBA00023315"/>
    </source>
</evidence>
<keyword evidence="1" id="KW-0808">Transferase</keyword>
<sequence>MLTTRVGGLADAPATARLWTAANIARRAHLGLPLGPVAGAPSPPVAEDRVRDRLATPGTVLILAQDDSATPVDPVAMALVVQALDQDGAGPDPLPGVAHVSMVAVHPDRWGQHLGGLVMQRAHTEAGHAGYTRAQLWTHESNHRAQRLYERLGWTPSGRTTTDDHGEQIRHYTRDL</sequence>
<comment type="caution">
    <text evidence="4">The sequence shown here is derived from an EMBL/GenBank/DDBJ whole genome shotgun (WGS) entry which is preliminary data.</text>
</comment>
<reference evidence="4" key="1">
    <citation type="submission" date="2021-01" db="EMBL/GenBank/DDBJ databases">
        <title>Whole genome shotgun sequence of Dactylosporangium siamense NBRC 106093.</title>
        <authorList>
            <person name="Komaki H."/>
            <person name="Tamura T."/>
        </authorList>
    </citation>
    <scope>NUCLEOTIDE SEQUENCE</scope>
    <source>
        <strain evidence="4">NBRC 106093</strain>
    </source>
</reference>
<keyword evidence="2" id="KW-0012">Acyltransferase</keyword>
<gene>
    <name evidence="4" type="ORF">Dsi01nite_036940</name>
</gene>
<dbReference type="CDD" id="cd04301">
    <property type="entry name" value="NAT_SF"/>
    <property type="match status" value="1"/>
</dbReference>
<dbReference type="PROSITE" id="PS51186">
    <property type="entry name" value="GNAT"/>
    <property type="match status" value="1"/>
</dbReference>
<dbReference type="PANTHER" id="PTHR43877">
    <property type="entry name" value="AMINOALKYLPHOSPHONATE N-ACETYLTRANSFERASE-RELATED-RELATED"/>
    <property type="match status" value="1"/>
</dbReference>
<feature type="domain" description="N-acetyltransferase" evidence="3">
    <location>
        <begin position="14"/>
        <end position="175"/>
    </location>
</feature>
<dbReference type="AlphaFoldDB" id="A0A919PNY2"/>
<organism evidence="4 5">
    <name type="scientific">Dactylosporangium siamense</name>
    <dbReference type="NCBI Taxonomy" id="685454"/>
    <lineage>
        <taxon>Bacteria</taxon>
        <taxon>Bacillati</taxon>
        <taxon>Actinomycetota</taxon>
        <taxon>Actinomycetes</taxon>
        <taxon>Micromonosporales</taxon>
        <taxon>Micromonosporaceae</taxon>
        <taxon>Dactylosporangium</taxon>
    </lineage>
</organism>
<keyword evidence="5" id="KW-1185">Reference proteome</keyword>
<dbReference type="Proteomes" id="UP000660611">
    <property type="component" value="Unassembled WGS sequence"/>
</dbReference>
<evidence type="ECO:0000256" key="1">
    <source>
        <dbReference type="ARBA" id="ARBA00022679"/>
    </source>
</evidence>